<dbReference type="PANTHER" id="PTHR12748">
    <property type="entry name" value="ORIGIN RECOGNITION COMPLEX SUBUNIT 3"/>
    <property type="match status" value="1"/>
</dbReference>
<evidence type="ECO:0000256" key="3">
    <source>
        <dbReference type="ARBA" id="ARBA00022705"/>
    </source>
</evidence>
<dbReference type="InterPro" id="IPR020795">
    <property type="entry name" value="ORC3"/>
</dbReference>
<dbReference type="GO" id="GO:0006270">
    <property type="term" value="P:DNA replication initiation"/>
    <property type="evidence" value="ECO:0007669"/>
    <property type="project" value="TreeGrafter"/>
</dbReference>
<dbReference type="CDD" id="cd20704">
    <property type="entry name" value="Orc3"/>
    <property type="match status" value="1"/>
</dbReference>
<dbReference type="STRING" id="1353952.A0A165FNF8"/>
<dbReference type="InterPro" id="IPR040855">
    <property type="entry name" value="ORC_WH_C"/>
</dbReference>
<dbReference type="GO" id="GO:0005656">
    <property type="term" value="C:nuclear pre-replicative complex"/>
    <property type="evidence" value="ECO:0007669"/>
    <property type="project" value="TreeGrafter"/>
</dbReference>
<evidence type="ECO:0000313" key="9">
    <source>
        <dbReference type="EMBL" id="KZT56988.1"/>
    </source>
</evidence>
<protein>
    <submittedName>
        <fullName evidence="9">Uncharacterized protein</fullName>
    </submittedName>
</protein>
<name>A0A165FNF8_9BASI</name>
<evidence type="ECO:0000259" key="7">
    <source>
        <dbReference type="Pfam" id="PF07034"/>
    </source>
</evidence>
<dbReference type="Pfam" id="PF07034">
    <property type="entry name" value="ORC3_N"/>
    <property type="match status" value="1"/>
</dbReference>
<feature type="region of interest" description="Disordered" evidence="6">
    <location>
        <begin position="633"/>
        <end position="671"/>
    </location>
</feature>
<dbReference type="InParanoid" id="A0A165FNF8"/>
<proteinExistence type="inferred from homology"/>
<dbReference type="OrthoDB" id="10265211at2759"/>
<accession>A0A165FNF8</accession>
<comment type="similarity">
    <text evidence="2">Belongs to the ORC3 family.</text>
</comment>
<dbReference type="EMBL" id="KV423969">
    <property type="protein sequence ID" value="KZT56988.1"/>
    <property type="molecule type" value="Genomic_DNA"/>
</dbReference>
<comment type="subcellular location">
    <subcellularLocation>
        <location evidence="1">Nucleus</location>
    </subcellularLocation>
</comment>
<evidence type="ECO:0000259" key="8">
    <source>
        <dbReference type="Pfam" id="PF18137"/>
    </source>
</evidence>
<feature type="domain" description="Origin recognition complex subunit 3 N-terminal" evidence="7">
    <location>
        <begin position="38"/>
        <end position="327"/>
    </location>
</feature>
<reference evidence="9 10" key="1">
    <citation type="journal article" date="2016" name="Mol. Biol. Evol.">
        <title>Comparative Genomics of Early-Diverging Mushroom-Forming Fungi Provides Insights into the Origins of Lignocellulose Decay Capabilities.</title>
        <authorList>
            <person name="Nagy L.G."/>
            <person name="Riley R."/>
            <person name="Tritt A."/>
            <person name="Adam C."/>
            <person name="Daum C."/>
            <person name="Floudas D."/>
            <person name="Sun H."/>
            <person name="Yadav J.S."/>
            <person name="Pangilinan J."/>
            <person name="Larsson K.H."/>
            <person name="Matsuura K."/>
            <person name="Barry K."/>
            <person name="Labutti K."/>
            <person name="Kuo R."/>
            <person name="Ohm R.A."/>
            <person name="Bhattacharya S.S."/>
            <person name="Shirouzu T."/>
            <person name="Yoshinaga Y."/>
            <person name="Martin F.M."/>
            <person name="Grigoriev I.V."/>
            <person name="Hibbett D.S."/>
        </authorList>
    </citation>
    <scope>NUCLEOTIDE SEQUENCE [LARGE SCALE GENOMIC DNA]</scope>
    <source>
        <strain evidence="9 10">HHB12733</strain>
    </source>
</reference>
<sequence>MNQGVVIIPSDEDAMVDDAGVQGMPSSNPDVDFVDGALLRLKAYQAAWEKCATRIRDIVDKLYAPVVEDVSEYLLDDPDSDELLSLEVEIPTAVFSGSDQATTSYMLWRRLEPLLADQSDLSSMGDGALQAPRGFLARLSAKACPNTSVALRIVSRSFSAPILQHAEQKNSEMEMSGDDLRSLVALYKAVFGEMHDSLKPKLVLALEDVETFDPHVIEDLLEIFQQYAAQLPFRFLFTLSTSASYLYSTIPRTALTGLRMEDFYSPAAEVVSEQLIRGLYFDPAFEPDVMIGPLALRVLCDLVSHYNTPSSGLMSALQLMHMYHFYDPRSLLASPGLDLESEDVLVGQDDFADYAKAALASKQEEELAAGPDVPLGRKYRSLYMGAAEEIASIAAEARDLFREAVRKMKSALTILLSVRDHCRIFGLRVFEPTMTALDVCQAALEGRLKDVVKNAVTLVKRMEFQQLQDLLEVLHTTCEAWPQQVRREERDLRQEIVVSKNLAEDEESLSDFGEKLEEYLKARLVKLAELPLYEALCIDSVVDYAVDLINPSGRSSITSTLLQPMTWLEPKLDLPDDEDKGAKAEEVNLATYPDTSLLFLRSLEAGKKINLLDWFESFSMALENESEVLAKQAEASTPRKRRRIKMNGKQTNGTHAVNGKSAEEDAENREQELQARFVRSVQELEYVGLLKHNTHRTDFAVRTVFEAI</sequence>
<gene>
    <name evidence="9" type="ORF">CALCODRAFT_496633</name>
</gene>
<dbReference type="InterPro" id="IPR045667">
    <property type="entry name" value="ORC3_N"/>
</dbReference>
<feature type="domain" description="Origin recognition complex subunit 3 winged helix C-terminal" evidence="8">
    <location>
        <begin position="554"/>
        <end position="705"/>
    </location>
</feature>
<dbReference type="GO" id="GO:0031261">
    <property type="term" value="C:DNA replication preinitiation complex"/>
    <property type="evidence" value="ECO:0007669"/>
    <property type="project" value="TreeGrafter"/>
</dbReference>
<evidence type="ECO:0000256" key="2">
    <source>
        <dbReference type="ARBA" id="ARBA00010977"/>
    </source>
</evidence>
<dbReference type="Proteomes" id="UP000076842">
    <property type="component" value="Unassembled WGS sequence"/>
</dbReference>
<evidence type="ECO:0000313" key="10">
    <source>
        <dbReference type="Proteomes" id="UP000076842"/>
    </source>
</evidence>
<keyword evidence="10" id="KW-1185">Reference proteome</keyword>
<dbReference type="AlphaFoldDB" id="A0A165FNF8"/>
<feature type="non-terminal residue" evidence="9">
    <location>
        <position position="708"/>
    </location>
</feature>
<evidence type="ECO:0000256" key="5">
    <source>
        <dbReference type="ARBA" id="ARBA00023242"/>
    </source>
</evidence>
<dbReference type="GO" id="GO:0005664">
    <property type="term" value="C:nuclear origin of replication recognition complex"/>
    <property type="evidence" value="ECO:0007669"/>
    <property type="project" value="InterPro"/>
</dbReference>
<organism evidence="9 10">
    <name type="scientific">Calocera cornea HHB12733</name>
    <dbReference type="NCBI Taxonomy" id="1353952"/>
    <lineage>
        <taxon>Eukaryota</taxon>
        <taxon>Fungi</taxon>
        <taxon>Dikarya</taxon>
        <taxon>Basidiomycota</taxon>
        <taxon>Agaricomycotina</taxon>
        <taxon>Dacrymycetes</taxon>
        <taxon>Dacrymycetales</taxon>
        <taxon>Dacrymycetaceae</taxon>
        <taxon>Calocera</taxon>
    </lineage>
</organism>
<keyword evidence="4" id="KW-0238">DNA-binding</keyword>
<evidence type="ECO:0000256" key="6">
    <source>
        <dbReference type="SAM" id="MobiDB-lite"/>
    </source>
</evidence>
<evidence type="ECO:0000256" key="1">
    <source>
        <dbReference type="ARBA" id="ARBA00004123"/>
    </source>
</evidence>
<evidence type="ECO:0000256" key="4">
    <source>
        <dbReference type="ARBA" id="ARBA00023125"/>
    </source>
</evidence>
<keyword evidence="5" id="KW-0539">Nucleus</keyword>
<dbReference type="Pfam" id="PF18137">
    <property type="entry name" value="WHD_ORC"/>
    <property type="match status" value="1"/>
</dbReference>
<keyword evidence="3" id="KW-0235">DNA replication</keyword>
<dbReference type="GO" id="GO:0003688">
    <property type="term" value="F:DNA replication origin binding"/>
    <property type="evidence" value="ECO:0007669"/>
    <property type="project" value="TreeGrafter"/>
</dbReference>
<dbReference type="PANTHER" id="PTHR12748:SF0">
    <property type="entry name" value="ORIGIN RECOGNITION COMPLEX SUBUNIT 3"/>
    <property type="match status" value="1"/>
</dbReference>